<feature type="compositionally biased region" description="Polar residues" evidence="15">
    <location>
        <begin position="1616"/>
        <end position="1627"/>
    </location>
</feature>
<keyword evidence="8" id="KW-0227">DNA damage</keyword>
<dbReference type="InterPro" id="IPR006172">
    <property type="entry name" value="DNA-dir_DNA_pol_B"/>
</dbReference>
<dbReference type="Gene3D" id="3.30.342.10">
    <property type="entry name" value="DNA Polymerase, chain B, domain 1"/>
    <property type="match status" value="1"/>
</dbReference>
<evidence type="ECO:0000256" key="11">
    <source>
        <dbReference type="ARBA" id="ARBA00023004"/>
    </source>
</evidence>
<feature type="compositionally biased region" description="Basic residues" evidence="15">
    <location>
        <begin position="2262"/>
        <end position="2271"/>
    </location>
</feature>
<evidence type="ECO:0000313" key="21">
    <source>
        <dbReference type="EMBL" id="GFQ99763.1"/>
    </source>
</evidence>
<feature type="region of interest" description="Disordered" evidence="15">
    <location>
        <begin position="2141"/>
        <end position="2163"/>
    </location>
</feature>
<feature type="region of interest" description="Disordered" evidence="15">
    <location>
        <begin position="2881"/>
        <end position="2960"/>
    </location>
</feature>
<dbReference type="InterPro" id="IPR036397">
    <property type="entry name" value="RNaseH_sf"/>
</dbReference>
<keyword evidence="12" id="KW-0411">Iron-sulfur</keyword>
<dbReference type="SUPFAM" id="SSF53098">
    <property type="entry name" value="Ribonuclease H-like"/>
    <property type="match status" value="1"/>
</dbReference>
<feature type="compositionally biased region" description="Polar residues" evidence="15">
    <location>
        <begin position="2066"/>
        <end position="2084"/>
    </location>
</feature>
<dbReference type="InterPro" id="IPR043502">
    <property type="entry name" value="DNA/RNA_pol_sf"/>
</dbReference>
<feature type="region of interest" description="Disordered" evidence="15">
    <location>
        <begin position="1881"/>
        <end position="1938"/>
    </location>
</feature>
<dbReference type="InterPro" id="IPR056447">
    <property type="entry name" value="REV3_N"/>
</dbReference>
<dbReference type="InterPro" id="IPR056435">
    <property type="entry name" value="DPOD/Z_N"/>
</dbReference>
<dbReference type="InterPro" id="IPR025687">
    <property type="entry name" value="Znf-C4pol"/>
</dbReference>
<dbReference type="PANTHER" id="PTHR45812">
    <property type="entry name" value="DNA POLYMERASE ZETA CATALYTIC SUBUNIT"/>
    <property type="match status" value="1"/>
</dbReference>
<feature type="compositionally biased region" description="Polar residues" evidence="15">
    <location>
        <begin position="2937"/>
        <end position="2960"/>
    </location>
</feature>
<dbReference type="GO" id="GO:0046872">
    <property type="term" value="F:metal ion binding"/>
    <property type="evidence" value="ECO:0007669"/>
    <property type="project" value="UniProtKB-KW"/>
</dbReference>
<keyword evidence="7" id="KW-0479">Metal-binding</keyword>
<evidence type="ECO:0000256" key="7">
    <source>
        <dbReference type="ARBA" id="ARBA00022723"/>
    </source>
</evidence>
<feature type="domain" description="DNA polymerase delta/zeta catalytic subunit N-terminal" evidence="19">
    <location>
        <begin position="73"/>
        <end position="155"/>
    </location>
</feature>
<feature type="compositionally biased region" description="Polar residues" evidence="15">
    <location>
        <begin position="2854"/>
        <end position="2864"/>
    </location>
</feature>
<keyword evidence="9" id="KW-0862">Zinc</keyword>
<dbReference type="OrthoDB" id="2414538at2759"/>
<evidence type="ECO:0000256" key="13">
    <source>
        <dbReference type="ARBA" id="ARBA00023204"/>
    </source>
</evidence>
<feature type="compositionally biased region" description="Low complexity" evidence="15">
    <location>
        <begin position="2243"/>
        <end position="2258"/>
    </location>
</feature>
<dbReference type="SMART" id="SM00486">
    <property type="entry name" value="POLBc"/>
    <property type="match status" value="1"/>
</dbReference>
<dbReference type="GO" id="GO:0000724">
    <property type="term" value="P:double-strand break repair via homologous recombination"/>
    <property type="evidence" value="ECO:0007669"/>
    <property type="project" value="TreeGrafter"/>
</dbReference>
<comment type="catalytic activity">
    <reaction evidence="14">
        <text>DNA(n) + a 2'-deoxyribonucleoside 5'-triphosphate = DNA(n+1) + diphosphate</text>
        <dbReference type="Rhea" id="RHEA:22508"/>
        <dbReference type="Rhea" id="RHEA-COMP:17339"/>
        <dbReference type="Rhea" id="RHEA-COMP:17340"/>
        <dbReference type="ChEBI" id="CHEBI:33019"/>
        <dbReference type="ChEBI" id="CHEBI:61560"/>
        <dbReference type="ChEBI" id="CHEBI:173112"/>
        <dbReference type="EC" id="2.7.7.7"/>
    </reaction>
</comment>
<evidence type="ECO:0000259" key="18">
    <source>
        <dbReference type="Pfam" id="PF14260"/>
    </source>
</evidence>
<dbReference type="GO" id="GO:0042276">
    <property type="term" value="P:error-prone translesion synthesis"/>
    <property type="evidence" value="ECO:0007669"/>
    <property type="project" value="TreeGrafter"/>
</dbReference>
<feature type="compositionally biased region" description="Polar residues" evidence="15">
    <location>
        <begin position="2273"/>
        <end position="2298"/>
    </location>
</feature>
<feature type="compositionally biased region" description="Basic and acidic residues" evidence="15">
    <location>
        <begin position="1433"/>
        <end position="1444"/>
    </location>
</feature>
<dbReference type="SUPFAM" id="SSF56672">
    <property type="entry name" value="DNA/RNA polymerases"/>
    <property type="match status" value="1"/>
</dbReference>
<dbReference type="FunFam" id="1.10.287.690:FF:000002">
    <property type="entry name" value="DNA polymerase zeta"/>
    <property type="match status" value="1"/>
</dbReference>
<feature type="compositionally biased region" description="Polar residues" evidence="15">
    <location>
        <begin position="825"/>
        <end position="834"/>
    </location>
</feature>
<dbReference type="GO" id="GO:0003887">
    <property type="term" value="F:DNA-directed DNA polymerase activity"/>
    <property type="evidence" value="ECO:0007669"/>
    <property type="project" value="UniProtKB-KW"/>
</dbReference>
<comment type="cofactor">
    <cofactor evidence="1">
        <name>[4Fe-4S] cluster</name>
        <dbReference type="ChEBI" id="CHEBI:49883"/>
    </cofactor>
</comment>
<gene>
    <name evidence="21" type="primary">Rev3l</name>
    <name evidence="21" type="ORF">TNCT_16271</name>
</gene>
<evidence type="ECO:0000259" key="16">
    <source>
        <dbReference type="Pfam" id="PF00136"/>
    </source>
</evidence>
<feature type="region of interest" description="Disordered" evidence="15">
    <location>
        <begin position="1537"/>
        <end position="1558"/>
    </location>
</feature>
<evidence type="ECO:0000256" key="15">
    <source>
        <dbReference type="SAM" id="MobiDB-lite"/>
    </source>
</evidence>
<evidence type="ECO:0000256" key="4">
    <source>
        <dbReference type="ARBA" id="ARBA00021589"/>
    </source>
</evidence>
<dbReference type="Gene3D" id="3.90.1600.10">
    <property type="entry name" value="Palm domain of DNA polymerase"/>
    <property type="match status" value="1"/>
</dbReference>
<evidence type="ECO:0000256" key="5">
    <source>
        <dbReference type="ARBA" id="ARBA00022679"/>
    </source>
</evidence>
<dbReference type="Pfam" id="PF24055">
    <property type="entry name" value="POL3_N"/>
    <property type="match status" value="1"/>
</dbReference>
<dbReference type="Gene3D" id="3.30.420.10">
    <property type="entry name" value="Ribonuclease H-like superfamily/Ribonuclease H"/>
    <property type="match status" value="1"/>
</dbReference>
<feature type="region of interest" description="Disordered" evidence="15">
    <location>
        <begin position="1954"/>
        <end position="1979"/>
    </location>
</feature>
<dbReference type="InterPro" id="IPR012337">
    <property type="entry name" value="RNaseH-like_sf"/>
</dbReference>
<dbReference type="InterPro" id="IPR030559">
    <property type="entry name" value="PolZ_Rev3"/>
</dbReference>
<feature type="compositionally biased region" description="Polar residues" evidence="15">
    <location>
        <begin position="1600"/>
        <end position="1610"/>
    </location>
</feature>
<feature type="domain" description="DNA polymerase zeta catalytic subunit N-terminal" evidence="20">
    <location>
        <begin position="18"/>
        <end position="72"/>
    </location>
</feature>
<evidence type="ECO:0000256" key="14">
    <source>
        <dbReference type="ARBA" id="ARBA00049244"/>
    </source>
</evidence>
<feature type="compositionally biased region" description="Basic and acidic residues" evidence="15">
    <location>
        <begin position="3475"/>
        <end position="3486"/>
    </location>
</feature>
<feature type="region of interest" description="Disordered" evidence="15">
    <location>
        <begin position="2842"/>
        <end position="2864"/>
    </location>
</feature>
<dbReference type="InterPro" id="IPR023211">
    <property type="entry name" value="DNA_pol_palm_dom_sf"/>
</dbReference>
<feature type="compositionally biased region" description="Low complexity" evidence="15">
    <location>
        <begin position="740"/>
        <end position="751"/>
    </location>
</feature>
<evidence type="ECO:0000256" key="8">
    <source>
        <dbReference type="ARBA" id="ARBA00022763"/>
    </source>
</evidence>
<evidence type="ECO:0000256" key="12">
    <source>
        <dbReference type="ARBA" id="ARBA00023014"/>
    </source>
</evidence>
<organism evidence="21 22">
    <name type="scientific">Trichonephila clavata</name>
    <name type="common">Joro spider</name>
    <name type="synonym">Nephila clavata</name>
    <dbReference type="NCBI Taxonomy" id="2740835"/>
    <lineage>
        <taxon>Eukaryota</taxon>
        <taxon>Metazoa</taxon>
        <taxon>Ecdysozoa</taxon>
        <taxon>Arthropoda</taxon>
        <taxon>Chelicerata</taxon>
        <taxon>Arachnida</taxon>
        <taxon>Araneae</taxon>
        <taxon>Araneomorphae</taxon>
        <taxon>Entelegynae</taxon>
        <taxon>Araneoidea</taxon>
        <taxon>Nephilidae</taxon>
        <taxon>Trichonephila</taxon>
    </lineage>
</organism>
<feature type="compositionally biased region" description="Basic and acidic residues" evidence="15">
    <location>
        <begin position="1894"/>
        <end position="1910"/>
    </location>
</feature>
<dbReference type="FunFam" id="1.10.132.60:FF:000005">
    <property type="entry name" value="Putative DNA polymerase zeta catalytic subunit"/>
    <property type="match status" value="1"/>
</dbReference>
<feature type="region of interest" description="Disordered" evidence="15">
    <location>
        <begin position="3785"/>
        <end position="3818"/>
    </location>
</feature>
<dbReference type="EC" id="2.7.7.7" evidence="3"/>
<dbReference type="CDD" id="cd05778">
    <property type="entry name" value="DNA_polB_zeta_exo"/>
    <property type="match status" value="1"/>
</dbReference>
<dbReference type="GO" id="GO:0016035">
    <property type="term" value="C:zeta DNA polymerase complex"/>
    <property type="evidence" value="ECO:0007669"/>
    <property type="project" value="InterPro"/>
</dbReference>
<feature type="region of interest" description="Disordered" evidence="15">
    <location>
        <begin position="613"/>
        <end position="652"/>
    </location>
</feature>
<feature type="compositionally biased region" description="Basic and acidic residues" evidence="15">
    <location>
        <begin position="449"/>
        <end position="463"/>
    </location>
</feature>
<dbReference type="InterPro" id="IPR006134">
    <property type="entry name" value="DNA-dir_DNA_pol_B_multi_dom"/>
</dbReference>
<dbReference type="EMBL" id="BMAO01025044">
    <property type="protein sequence ID" value="GFQ99763.1"/>
    <property type="molecule type" value="Genomic_DNA"/>
</dbReference>
<dbReference type="Pfam" id="PF03104">
    <property type="entry name" value="DNA_pol_B_exo1"/>
    <property type="match status" value="1"/>
</dbReference>
<feature type="domain" description="DNA-directed DNA polymerase family B multifunctional" evidence="16">
    <location>
        <begin position="4439"/>
        <end position="4890"/>
    </location>
</feature>
<dbReference type="Gene3D" id="1.10.287.690">
    <property type="entry name" value="Helix hairpin bin"/>
    <property type="match status" value="1"/>
</dbReference>
<feature type="region of interest" description="Disordered" evidence="15">
    <location>
        <begin position="2477"/>
        <end position="2496"/>
    </location>
</feature>
<proteinExistence type="inferred from homology"/>
<evidence type="ECO:0000256" key="9">
    <source>
        <dbReference type="ARBA" id="ARBA00022833"/>
    </source>
</evidence>
<dbReference type="Gene3D" id="1.10.132.60">
    <property type="entry name" value="DNA polymerase family B, C-terminal domain"/>
    <property type="match status" value="1"/>
</dbReference>
<dbReference type="PANTHER" id="PTHR45812:SF1">
    <property type="entry name" value="DNA POLYMERASE ZETA CATALYTIC SUBUNIT"/>
    <property type="match status" value="1"/>
</dbReference>
<feature type="domain" description="DNA-directed DNA polymerase family B exonuclease" evidence="17">
    <location>
        <begin position="4181"/>
        <end position="4376"/>
    </location>
</feature>
<dbReference type="InterPro" id="IPR042087">
    <property type="entry name" value="DNA_pol_B_thumb"/>
</dbReference>
<feature type="region of interest" description="Disordered" evidence="15">
    <location>
        <begin position="725"/>
        <end position="754"/>
    </location>
</feature>
<evidence type="ECO:0000256" key="10">
    <source>
        <dbReference type="ARBA" id="ARBA00022932"/>
    </source>
</evidence>
<feature type="compositionally biased region" description="Low complexity" evidence="15">
    <location>
        <begin position="1957"/>
        <end position="1972"/>
    </location>
</feature>
<dbReference type="GO" id="GO:0051536">
    <property type="term" value="F:iron-sulfur cluster binding"/>
    <property type="evidence" value="ECO:0007669"/>
    <property type="project" value="UniProtKB-KW"/>
</dbReference>
<dbReference type="InterPro" id="IPR017964">
    <property type="entry name" value="DNA-dir_DNA_pol_B_CS"/>
</dbReference>
<dbReference type="Pfam" id="PF24065">
    <property type="entry name" value="REV3_N"/>
    <property type="match status" value="1"/>
</dbReference>
<name>A0A8X6HB77_TRICU</name>
<feature type="domain" description="C4-type zinc-finger of DNA polymerase delta" evidence="18">
    <location>
        <begin position="4930"/>
        <end position="4997"/>
    </location>
</feature>
<dbReference type="GO" id="GO:0003677">
    <property type="term" value="F:DNA binding"/>
    <property type="evidence" value="ECO:0007669"/>
    <property type="project" value="InterPro"/>
</dbReference>
<feature type="region of interest" description="Disordered" evidence="15">
    <location>
        <begin position="3029"/>
        <end position="3050"/>
    </location>
</feature>
<dbReference type="InterPro" id="IPR006133">
    <property type="entry name" value="DNA-dir_DNA_pol_B_exonuc"/>
</dbReference>
<feature type="compositionally biased region" description="Polar residues" evidence="15">
    <location>
        <begin position="1453"/>
        <end position="1462"/>
    </location>
</feature>
<feature type="region of interest" description="Disordered" evidence="15">
    <location>
        <begin position="2066"/>
        <end position="2092"/>
    </location>
</feature>
<feature type="compositionally biased region" description="Basic and acidic residues" evidence="15">
    <location>
        <begin position="2842"/>
        <end position="2852"/>
    </location>
</feature>
<feature type="region of interest" description="Disordered" evidence="15">
    <location>
        <begin position="2394"/>
        <end position="2420"/>
    </location>
</feature>
<dbReference type="CDD" id="cd05534">
    <property type="entry name" value="POLBc_zeta"/>
    <property type="match status" value="1"/>
</dbReference>
<evidence type="ECO:0000256" key="1">
    <source>
        <dbReference type="ARBA" id="ARBA00001966"/>
    </source>
</evidence>
<feature type="compositionally biased region" description="Basic and acidic residues" evidence="15">
    <location>
        <begin position="2916"/>
        <end position="2936"/>
    </location>
</feature>
<keyword evidence="10" id="KW-0239">DNA-directed DNA polymerase</keyword>
<feature type="compositionally biased region" description="Polar residues" evidence="15">
    <location>
        <begin position="485"/>
        <end position="497"/>
    </location>
</feature>
<dbReference type="GO" id="GO:0000166">
    <property type="term" value="F:nucleotide binding"/>
    <property type="evidence" value="ECO:0007669"/>
    <property type="project" value="InterPro"/>
</dbReference>
<keyword evidence="13" id="KW-0234">DNA repair</keyword>
<evidence type="ECO:0000256" key="2">
    <source>
        <dbReference type="ARBA" id="ARBA00005755"/>
    </source>
</evidence>
<keyword evidence="22" id="KW-1185">Reference proteome</keyword>
<dbReference type="PRINTS" id="PR00106">
    <property type="entry name" value="DNAPOLB"/>
</dbReference>
<dbReference type="Pfam" id="PF00136">
    <property type="entry name" value="DNA_pol_B"/>
    <property type="match status" value="1"/>
</dbReference>
<comment type="similarity">
    <text evidence="2">Belongs to the DNA polymerase type-B family.</text>
</comment>
<dbReference type="Proteomes" id="UP000887116">
    <property type="component" value="Unassembled WGS sequence"/>
</dbReference>
<feature type="region of interest" description="Disordered" evidence="15">
    <location>
        <begin position="2702"/>
        <end position="2721"/>
    </location>
</feature>
<reference evidence="21" key="1">
    <citation type="submission" date="2020-07" db="EMBL/GenBank/DDBJ databases">
        <title>Multicomponent nature underlies the extraordinary mechanical properties of spider dragline silk.</title>
        <authorList>
            <person name="Kono N."/>
            <person name="Nakamura H."/>
            <person name="Mori M."/>
            <person name="Yoshida Y."/>
            <person name="Ohtoshi R."/>
            <person name="Malay A.D."/>
            <person name="Moran D.A.P."/>
            <person name="Tomita M."/>
            <person name="Numata K."/>
            <person name="Arakawa K."/>
        </authorList>
    </citation>
    <scope>NUCLEOTIDE SEQUENCE</scope>
</reference>
<keyword evidence="11" id="KW-0408">Iron</keyword>
<evidence type="ECO:0000256" key="6">
    <source>
        <dbReference type="ARBA" id="ARBA00022695"/>
    </source>
</evidence>
<feature type="region of interest" description="Disordered" evidence="15">
    <location>
        <begin position="443"/>
        <end position="499"/>
    </location>
</feature>
<feature type="compositionally biased region" description="Polar residues" evidence="15">
    <location>
        <begin position="1538"/>
        <end position="1558"/>
    </location>
</feature>
<feature type="compositionally biased region" description="Basic and acidic residues" evidence="15">
    <location>
        <begin position="2885"/>
        <end position="2894"/>
    </location>
</feature>
<feature type="compositionally biased region" description="Basic residues" evidence="15">
    <location>
        <begin position="2479"/>
        <end position="2495"/>
    </location>
</feature>
<accession>A0A8X6HB77</accession>
<feature type="region of interest" description="Disordered" evidence="15">
    <location>
        <begin position="3467"/>
        <end position="3490"/>
    </location>
</feature>
<feature type="compositionally biased region" description="Polar residues" evidence="15">
    <location>
        <begin position="614"/>
        <end position="627"/>
    </location>
</feature>
<feature type="compositionally biased region" description="Polar residues" evidence="15">
    <location>
        <begin position="3002"/>
        <end position="3014"/>
    </location>
</feature>
<feature type="compositionally biased region" description="Basic residues" evidence="15">
    <location>
        <begin position="835"/>
        <end position="848"/>
    </location>
</feature>
<evidence type="ECO:0000259" key="20">
    <source>
        <dbReference type="Pfam" id="PF24065"/>
    </source>
</evidence>
<evidence type="ECO:0000256" key="3">
    <source>
        <dbReference type="ARBA" id="ARBA00012417"/>
    </source>
</evidence>
<dbReference type="Pfam" id="PF14260">
    <property type="entry name" value="zf-C4pol"/>
    <property type="match status" value="1"/>
</dbReference>
<sequence length="5023" mass="565174">MYLKLNFKIPYDQFFMEMFSFRITKTEFSQHSPIKGYDVCYSDFRGCEIYKVPILSIYGTTPAGQKGCLHVHGVFPYMCLRWSDVFPEISEVNSRKYLQELALEIDKALNTDAGRSNSSRHHVHNIIITKGKLIYGFHQSDEDFLKIYFYNPNDVSRTIDLLTKSKVLKKSIQPCYAHIPFRLQFYTDYNLGYGVIVNVSSYQFRALRETCNALHADSAISLPDSNNSSHKVWNISTLTSSQVSDIPRETDQELELDCHETSILNKKDSLLCVGKNPGIAAIWDEERERRRLEQNSSQFTPPSTIERVVVESDSEIHFKNLFNKRCESDVFKQFEKNGEIGYIKDSQNSFNHLSSESFTFSNTQEKELLEMCISMYANQGPDDDSILAAKNDFISDDDDEVTLEMSQQFTDEILSDIHPNYHSESKTSDNGKSLNQRQHLIPQLDGAFDDEKYGTKQDKKSENTDNDEPPILNLVHPHSNHRNRNIQSSAEATTVKNSKAAEEIPIPELRDNLESISDKMKKNVSKKLSLLSMNQDDKRQMKKLNTSVTKCVESIIARVDKMLNEKSESHSFGSKECGTNNTSNLFVQSCPNPYENKTKPRKEECFIGARPKTTKNIPSISSRMSKSIQKKKNTLSEGPPDLSGTPNLSSVSESPVIKLNLSDSARTVEQVNTSSNFKAHIPAISTNSPKHALKNKRTNLHPNLVKEDFLNVSCSTKALRNSDSVPDKNIINPTNKKFPSSTSNSIKISSSNHRKPPLTVDKFIGTEPLDDKKKDCFNIVTDLKNFNFSKVGHEVVLVKKLTEEEINAATLGCHKISLKSDRTENLNSKSCNKTNHQKNVKNSHKNKGKSSDPYKMKNLKGQLPVIKSNNAQKLNECVSSMKKAISNTNIKNSKCVAVNDNFSSPEKISLSKKNRSHNVDSKNSDITSLETNMTYNLNQKVLEVSSVKEGTFNNNKIKTSNVPHFGVGFNGSGEMIKNLEPKALFSGTIINSYDSLINVKEAHSDFKNSSDHHNQENVTNSFISKPINSAGSCSLSYSKNKGNMKDKNVSESRKKKLESAYHLNKKHIEQDAAEIHENFDVDSKKDIEETFKHSLQERNILYYPQPKTADAELLTKSHTKTFRNESNLLVDNIKVKCDSSLHQVDESAKLKQFYDNIVRNSPFVFLTDCLRSGEGQTRHDRRKKYLASKKTVSRPYRYPSVSIKSEQKESNILSEAKRNISITYSRNSDIKAPKNVTKPKESQIPSALYNFCCKMQRASCDAINSKEIPTCTFEKNNPVNTSPFSVKPKINSELEVYSSSNAASDDCQNTGCSAIGPKPSIKSKYLDDINANNLLRNEAKARNTLPSHYDNNSYNKNLSINSAILESVSIESVRDNINEDNSKPNLIFPLVSYNTLDKNKNRDKQKNCSEVVLKDLKEGIINGRASKKNIKSKPKEFSMPKDSRVPVIPKSIKNPNSKVNRSDNSFLEKLKTEISKRNLKHTKEVNNVPTENSKTSDENIGHFVHSHPSIMKTATVKDNSKSYCGYTGIEKIPEAKSVNVSNSESKQNSTEPWNNNDAPSYLYDIVKLRNASKQNSSNASKISNNYNSSIASKGKPKKNAFSNKSENAKSSGDKLNANSANQSQSAFETEKLASASKTKKYVPTSESEKTAAASIAKNCRSKSEYEFCSKNTLLKKNSDHADKKDHSEIKLCEEPISDKTNQFTAISKSNTSSLIKEKMQSSLTSSKNHNDISKNTLLYPARGRPAKKSGSSNNFGFFSSKIPQRRCQNDIETSQIPKPTSSKLSLKLNKKGANVNAKRESTTLVDFKTKWKIDNLPYDNQSERSASTETVANQQVSEAVAFVPNIRIKKEPPDDYEVLQDNNMKDALSCFDFEENSSSDATSYLSSSSKHSRNSKDQTVEMSSKERDILPRNGKNKYKKNSKYENAPLVSKPNRSRKSLVEITHSDIIKENDVSFDSDTSTSQNNNTSSNNRYPKRSCSFSSSVEDEVVILEDIPSSSAKSLKSRARSSRCLVSEIIDLEKEEDSIDRSSVITIKRDSDGNNSIIPNKRRFSDSEHNLNSVNILESQTPSMSSSNNITDSCSKNLDDSPDSKQSLKLTLKLKTILTRSNEPKFVVIDRQLQGHNKDEIDSSDIIDIKHIKKEPGTESPKRKHSKIKQNYQQTSTRPNLFEPIVPPILIKDIKKEKDDDYEKKPYVAPLKVNLSTLNVTKVERPNTNTGPKLEPLRLCRKSNKFYVGTGSTANNELPENNDDNFNNRNSTPPKRKRGRPAKVQKSSSPQKDISPLKSNTSFDGNSNGGCLTFQIPKKPASEQSFDIDKKCSFKQSCKKGQSDTDKNSAVKWWWEVGVKEEPKSDTEDPCSSNGASCSQKNEIIPISKRRNSLRCESFKKFFDSDHSDDDDTKPKTIEVKPQKKRKRSKSVNCEGNKKIFIEAKEISSAPNRRTSARKGSFKKYYDSDKGENSSDDCKVVCVKKVEKPRKPGHRKKKRQYTTKNKQRTSSDILTLPCNPCSVTLERLSPSLLEQNVAAKTAQNIFQPGRRKSVECTISQNNDIKKIPESNSVIPESQHIAQMNDPESILSVPGAIEHISTEQFSSNVEKSSFKTMDKKVAHAFSTSVENTGTKFILDSGPVTINGLNSINMDNSLSEFLCDEMISENKMNCSPFMYNSPPLSADSNMISNSNSGNFLRRTSHERDQCLFESPSSILKNGSMDSQSPLLYSQSPVTDVKQVSDLSPDNRYLHLSPQAFKQQTNLMHSSIFNSETIFENSPLENFEMSSNSIRESLRTTDRDFNKGRQQRGMNTYATASESHNESRRSIPSMISNSIDKSNMHVNISKDMHNPLQLHSKDFDRGHQHNSSYTLRNSPMDQNTEFLTYNAKGIVNLDKTPSEPHDSLKTPDSSLKRRKNDISCFSSAYSELRRPSKQVRHEESNTEKDHSCFSNSYNASAEVRQSPTSYSTPNQSGYNNAICSMIHSRSEKPLNTLKSHNEYFARMKWDNPHHSSKNNGSFSEDNKSQMNHFPVQQNRYVGYYPKPNDSDPNAKSRTSNEPYYRSNWPDVNTHFPHNDRSLYGFSPNDGSFNDFSLNERSTVEAFKKSPIQQEFKKYDGNFCKISNQMPRSLSASNEEFHAPKSTDVNFSHFSDYDCNPKKSQPSNDKNPFNKNMEVFFRQPGFSSNSPNTMSPSAIPCSSPMGISKSPLQPEARVAFKKESTNSPESSGTGSKYIDICEQSPANSFSDHMETVLSPIISNSSSVQLSSRSLNNVEEYRNEVKSPLIGELSSDYPKDANDVKTYIGDFNPNSANSSREIITILSESDDAMSEYDLNIKSSDISSGARQNDSETPINDKDIVFRETLNLIEDNTSFDLLSEEIVSEDESFLTAYNVFSNSPQSKVSDDTPIPSNRANNTVKSSLSIISTLSSANQNTVPDLTPSTYDGSFDWKILGLQEHADDNNSELRPLSGGFETNCMSSFLSQDNNDGDKGNDNESAKSELQTCHENSIQLISDMQNNNCPLFVEAVPNMNVIVTNTSEMDSTNAILPLESFKNAVLPVVSANNSVKSDALCFTQPSTSATYDSVNPAFLSTWMVNDSSLVLPQSNFFFNNASIIISDNSAEEESLNFFQNPETLENSSTNNISEENSKDTQKMQSLKKSFNSGDDILSMIVKSCDIGEEFDENFSPSKENMDDVDAAELDNPSEKIEKASFLGLANGTNLYTINNSDLCSPRNISSCVVSPINEGESVVHTSELYHQISENHSTEKINSSSSLQQGNQTKSNQCLESCQSSMHHSHVCSPRNISPGAVSPENQAESVHASELSHQISESQSTGINSSASLLQGNQTWSSQCLESCQDRSSIQDSAPLDSMVQSFYSEDTLYDLNSSTNCDILSYHCSSQYCDVPSIPKFKNFSKLFHDINVDDNIKMEKVVSIISPNQSIDLPSNGNLLLIVKSRPISNKFTKFHHVSVDKNNQLKIKEIFSSDKINKKKSKYDTVVICPGNVPPLYIRLLFGFMKSLHNYKTDSSPKGPYNIKIEYTDVDNGFETNSPCDKPLVLCRTLCSELLAMDKTLVGTPSLKKLSPSVNLESTPSAHRPLMQKIQLKELNVSPISKDILLTRCTKKKRKLSFSGGMECSGMLEGKNKEKYRKISVEEDKLKELQANATSSDIDGPTLENSRGFRVNIEDCGRIQHEAQHLTIMSLEIHVNTRNSLNPDPKNDPVSVIFYSIYNESETYQQEIVGVIAVDSSQKDCSLKGSHAFKTNFLNLLPGVKTSQVFIVEDEKAAFEKLVCVVKEWDPDILIGFEIQMLSWGYLIERANFLNMNLPSMLSRLLTKKEEPKFEHVQEDNTVTDQTADIDRINIPGRIVLNLWRLLRKEITLNVYSFENVCYHVLHRRIPCYTPMKLTEWFLGRHKEIIVRFYVSRVLGSIQILEKLDTIRRTGEMARLYGIDFYEVLSRGSQFRVESMMLRTAAPMRYFPVSPSVQQRSHSRAPECVPLIMEPESKFYQDPVVVLDFQSLYPSIMIAYNYCFSTCLGRLEHLGKDGPFEFGCTSLSIPPSLLRKLALEDNIHFSPQGVAFVRSRVRRGVLPVMLEEILNARIMVKQSLKKIKNNNALKKLLDARQLGLKLISNVTYGYTGASFSGRMPCVEVADSIVGKARETLERAIKLIENTPEWRASVIYGDTDSLFIYLPGRSLEEAFKLGYEIAETVTRTNPEPVKLKFEKVYLPCVLQTKKRYCGFMYETPDQKSPIFDAKGIETVRRDSCPATAKILEKSLKILFQTQDVDAVKFYVQKQFTKILKGRVSIIDFVFAKEYRGMSGYRPGACVPALEIAKKRLAKDPRAEPRSGERVPYVIVYGFPGMPIIRLVHEPADLLRDPSLRINATYYITRVISPPLERIFSLLGANVKSWYSELTHIHRLNLPMINHTKETITQYFTSRRCPSCKGSTYSPLCIACQKDWVGTVADLQIKIRDWERTPDNLKQICVSCTKSNESVNHCSSMDCPVLFKLYLANIDLAQAPYLRKILTREIRELF</sequence>
<evidence type="ECO:0000259" key="17">
    <source>
        <dbReference type="Pfam" id="PF03104"/>
    </source>
</evidence>
<dbReference type="PROSITE" id="PS00116">
    <property type="entry name" value="DNA_POLYMERASE_B"/>
    <property type="match status" value="1"/>
</dbReference>
<feature type="region of interest" description="Disordered" evidence="15">
    <location>
        <begin position="1573"/>
        <end position="1652"/>
    </location>
</feature>
<evidence type="ECO:0000313" key="22">
    <source>
        <dbReference type="Proteomes" id="UP000887116"/>
    </source>
</evidence>
<comment type="caution">
    <text evidence="21">The sequence shown here is derived from an EMBL/GenBank/DDBJ whole genome shotgun (WGS) entry which is preliminary data.</text>
</comment>
<feature type="compositionally biased region" description="Basic and acidic residues" evidence="15">
    <location>
        <begin position="2401"/>
        <end position="2410"/>
    </location>
</feature>
<feature type="region of interest" description="Disordered" evidence="15">
    <location>
        <begin position="2995"/>
        <end position="3014"/>
    </location>
</feature>
<feature type="compositionally biased region" description="Low complexity" evidence="15">
    <location>
        <begin position="1573"/>
        <end position="1593"/>
    </location>
</feature>
<feature type="region of interest" description="Disordered" evidence="15">
    <location>
        <begin position="2238"/>
        <end position="2304"/>
    </location>
</feature>
<keyword evidence="6" id="KW-0548">Nucleotidyltransferase</keyword>
<dbReference type="FunFam" id="3.30.420.10:FF:000024">
    <property type="entry name" value="DNA polymerase zeta catalytic subunit"/>
    <property type="match status" value="1"/>
</dbReference>
<keyword evidence="5" id="KW-0808">Transferase</keyword>
<dbReference type="GO" id="GO:0005634">
    <property type="term" value="C:nucleus"/>
    <property type="evidence" value="ECO:0007669"/>
    <property type="project" value="TreeGrafter"/>
</dbReference>
<feature type="region of interest" description="Disordered" evidence="15">
    <location>
        <begin position="824"/>
        <end position="855"/>
    </location>
</feature>
<feature type="region of interest" description="Disordered" evidence="15">
    <location>
        <begin position="1431"/>
        <end position="1462"/>
    </location>
</feature>
<protein>
    <recommendedName>
        <fullName evidence="4">DNA polymerase zeta catalytic subunit</fullName>
        <ecNumber evidence="3">2.7.7.7</ecNumber>
    </recommendedName>
</protein>
<evidence type="ECO:0000259" key="19">
    <source>
        <dbReference type="Pfam" id="PF24055"/>
    </source>
</evidence>